<evidence type="ECO:0000313" key="6">
    <source>
        <dbReference type="Proteomes" id="UP000032740"/>
    </source>
</evidence>
<proteinExistence type="predicted"/>
<dbReference type="PANTHER" id="PTHR47504">
    <property type="entry name" value="RIGHT ORIGIN-BINDING PROTEIN"/>
    <property type="match status" value="1"/>
</dbReference>
<dbReference type="Pfam" id="PF12833">
    <property type="entry name" value="HTH_18"/>
    <property type="match status" value="1"/>
</dbReference>
<name>U4KS56_ALTPJ</name>
<dbReference type="EMBL" id="FO681347">
    <property type="protein sequence ID" value="CCV64741.1"/>
    <property type="molecule type" value="Genomic_DNA"/>
</dbReference>
<evidence type="ECO:0000256" key="3">
    <source>
        <dbReference type="ARBA" id="ARBA00023163"/>
    </source>
</evidence>
<dbReference type="SMART" id="SM00342">
    <property type="entry name" value="HTH_ARAC"/>
    <property type="match status" value="1"/>
</dbReference>
<keyword evidence="6" id="KW-1185">Reference proteome</keyword>
<evidence type="ECO:0000256" key="1">
    <source>
        <dbReference type="ARBA" id="ARBA00023015"/>
    </source>
</evidence>
<evidence type="ECO:0000256" key="2">
    <source>
        <dbReference type="ARBA" id="ARBA00023125"/>
    </source>
</evidence>
<protein>
    <submittedName>
        <fullName evidence="5">Transcriptional regulator, AraC family</fullName>
    </submittedName>
</protein>
<dbReference type="OrthoDB" id="9816011at2"/>
<dbReference type="Gene3D" id="1.10.10.60">
    <property type="entry name" value="Homeodomain-like"/>
    <property type="match status" value="1"/>
</dbReference>
<dbReference type="GO" id="GO:0043565">
    <property type="term" value="F:sequence-specific DNA binding"/>
    <property type="evidence" value="ECO:0007669"/>
    <property type="project" value="InterPro"/>
</dbReference>
<dbReference type="AlphaFoldDB" id="U4KS56"/>
<keyword evidence="2" id="KW-0238">DNA-binding</keyword>
<dbReference type="SMART" id="SM00871">
    <property type="entry name" value="AraC_E_bind"/>
    <property type="match status" value="2"/>
</dbReference>
<dbReference type="Pfam" id="PF14526">
    <property type="entry name" value="Cass2"/>
    <property type="match status" value="1"/>
</dbReference>
<accession>U4KS56</accession>
<dbReference type="GO" id="GO:0003700">
    <property type="term" value="F:DNA-binding transcription factor activity"/>
    <property type="evidence" value="ECO:0007669"/>
    <property type="project" value="InterPro"/>
</dbReference>
<organism evidence="5 6">
    <name type="scientific">Alteracholeplasma palmae (strain ATCC 49389 / J233)</name>
    <name type="common">Acholeplasma palmae</name>
    <dbReference type="NCBI Taxonomy" id="1318466"/>
    <lineage>
        <taxon>Bacteria</taxon>
        <taxon>Bacillati</taxon>
        <taxon>Mycoplasmatota</taxon>
        <taxon>Mollicutes</taxon>
        <taxon>Acholeplasmatales</taxon>
        <taxon>Acholeplasmataceae</taxon>
        <taxon>Acholeplasma</taxon>
    </lineage>
</organism>
<dbReference type="PROSITE" id="PS01124">
    <property type="entry name" value="HTH_ARAC_FAMILY_2"/>
    <property type="match status" value="1"/>
</dbReference>
<dbReference type="InterPro" id="IPR018060">
    <property type="entry name" value="HTH_AraC"/>
</dbReference>
<dbReference type="HOGENOM" id="CLU_605065_0_0_14"/>
<keyword evidence="3" id="KW-0804">Transcription</keyword>
<evidence type="ECO:0000313" key="5">
    <source>
        <dbReference type="EMBL" id="CCV64741.1"/>
    </source>
</evidence>
<dbReference type="RefSeq" id="WP_030003625.1">
    <property type="nucleotide sequence ID" value="NC_022538.1"/>
</dbReference>
<feature type="domain" description="HTH araC/xylS-type" evidence="4">
    <location>
        <begin position="8"/>
        <end position="105"/>
    </location>
</feature>
<dbReference type="PANTHER" id="PTHR47504:SF5">
    <property type="entry name" value="RIGHT ORIGIN-BINDING PROTEIN"/>
    <property type="match status" value="1"/>
</dbReference>
<gene>
    <name evidence="5" type="ORF">BN85411640</name>
</gene>
<dbReference type="SUPFAM" id="SSF55136">
    <property type="entry name" value="Probable bacterial effector-binding domain"/>
    <property type="match status" value="1"/>
</dbReference>
<dbReference type="KEGG" id="apal:BN85411640"/>
<evidence type="ECO:0000259" key="4">
    <source>
        <dbReference type="PROSITE" id="PS01124"/>
    </source>
</evidence>
<dbReference type="InterPro" id="IPR010499">
    <property type="entry name" value="AraC_E-bd"/>
</dbReference>
<dbReference type="SUPFAM" id="SSF46689">
    <property type="entry name" value="Homeodomain-like"/>
    <property type="match status" value="2"/>
</dbReference>
<dbReference type="InterPro" id="IPR029441">
    <property type="entry name" value="Cass2"/>
</dbReference>
<dbReference type="Proteomes" id="UP000032740">
    <property type="component" value="Chromosome"/>
</dbReference>
<dbReference type="Gene3D" id="3.20.80.10">
    <property type="entry name" value="Regulatory factor, effector binding domain"/>
    <property type="match status" value="1"/>
</dbReference>
<dbReference type="InterPro" id="IPR050959">
    <property type="entry name" value="MarA-like"/>
</dbReference>
<dbReference type="STRING" id="1318466.BN85411640"/>
<sequence>MNIYELMQKVIEEIEKHLEQHINIDKLASSIGMSLSNVYRFFLSLVGYNIKEYVRLRRISEAASKLKQGHSVTDLAYLYTYDTPDSFTRAFKKITGVLPSKYKKEKHFFQFKKINILERNFMNLEEKALGVKILKHMESIEVIYFNYYGNNPEDGAFELFKKWAKNNKIDIVKEGLRVFGYNNPNPKDDSGVYGYELCVTLNKNIKQKVSLENIKVLEGGMYAVVTVKKQEDKHIGQSIAETWQRFGTWLQASKFILTERQWLEEHHDFDQEYNHIGNVDLYMSIDYKDTKVDALEIREMKERMANYYTFKGSNAISEGRSYITTWFLENKIDLAKEQAPIYIFGSYDLEEKQTDDFEYKLYFITENIEYKKKSEQELVLGKTYVRKFINFENLTDSWDFLYGEYKNNETYKIDSSIIYEQYLMETDVITNQTTVLQLLQVTKK</sequence>
<dbReference type="InterPro" id="IPR009057">
    <property type="entry name" value="Homeodomain-like_sf"/>
</dbReference>
<dbReference type="InterPro" id="IPR011256">
    <property type="entry name" value="Reg_factor_effector_dom_sf"/>
</dbReference>
<keyword evidence="1" id="KW-0805">Transcription regulation</keyword>
<reference evidence="5 6" key="1">
    <citation type="journal article" date="2013" name="J. Mol. Microbiol. Biotechnol.">
        <title>Analysis of the Complete Genomes of Acholeplasma brassicae , A. palmae and A. laidlawii and Their Comparison to the Obligate Parasites from ' Candidatus Phytoplasma'.</title>
        <authorList>
            <person name="Kube M."/>
            <person name="Siewert C."/>
            <person name="Migdoll A.M."/>
            <person name="Duduk B."/>
            <person name="Holz S."/>
            <person name="Rabus R."/>
            <person name="Seemuller E."/>
            <person name="Mitrovic J."/>
            <person name="Muller I."/>
            <person name="Buttner C."/>
            <person name="Reinhardt R."/>
        </authorList>
    </citation>
    <scope>NUCLEOTIDE SEQUENCE [LARGE SCALE GENOMIC DNA]</scope>
    <source>
        <strain evidence="5 6">J233</strain>
    </source>
</reference>